<accession>A0A6J5RYT7</accession>
<gene>
    <name evidence="1" type="ORF">UFOVP1339_5</name>
</gene>
<reference evidence="1" key="1">
    <citation type="submission" date="2020-05" db="EMBL/GenBank/DDBJ databases">
        <authorList>
            <person name="Chiriac C."/>
            <person name="Salcher M."/>
            <person name="Ghai R."/>
            <person name="Kavagutti S V."/>
        </authorList>
    </citation>
    <scope>NUCLEOTIDE SEQUENCE</scope>
</reference>
<sequence>MSHPDENLKQYASPDQWAAYEAHCLTGTTGKAARHLGKARTTVQQQLKLLNEKALRGGYVPPGYKIAKVSTTTNADGDIKSQSIQVKEKGAHDRDVMHVPNPRNIIKTSTYYGVDRSVTGQWVQEKPQDVEREKLWEIFAKELSATVERVDPMMLRDQFYNTDLLACYLVGDHHHGMLAWGEETGGDDYDLTISESILRDASTYLIKSVPACDTALITFLGDFFHYDGMVPVTPTSGNVLDADSRFPKMVRAGIRSMRHMITAGLEHHRNVHVIVEIGNHDLSSSIFLMECLNNIYENEPRVTIDVSPSHYHYYEFGNSLIGTHHGHGSKMEKLPSIMACDRPEAWGRTRHRYWWTGHIHSRTAHDFPGCSVESLRILAPPDAWAAQKGYRSIRDMKAIVIHKQHGEVARHTANPGMFRLEEKRAA</sequence>
<organism evidence="1">
    <name type="scientific">uncultured Caudovirales phage</name>
    <dbReference type="NCBI Taxonomy" id="2100421"/>
    <lineage>
        <taxon>Viruses</taxon>
        <taxon>Duplodnaviria</taxon>
        <taxon>Heunggongvirae</taxon>
        <taxon>Uroviricota</taxon>
        <taxon>Caudoviricetes</taxon>
        <taxon>Peduoviridae</taxon>
        <taxon>Maltschvirus</taxon>
        <taxon>Maltschvirus maltsch</taxon>
    </lineage>
</organism>
<dbReference type="SUPFAM" id="SSF56300">
    <property type="entry name" value="Metallo-dependent phosphatases"/>
    <property type="match status" value="1"/>
</dbReference>
<dbReference type="InterPro" id="IPR029052">
    <property type="entry name" value="Metallo-depent_PP-like"/>
</dbReference>
<proteinExistence type="predicted"/>
<name>A0A6J5RYT7_9CAUD</name>
<evidence type="ECO:0000313" key="1">
    <source>
        <dbReference type="EMBL" id="CAB4199667.1"/>
    </source>
</evidence>
<protein>
    <submittedName>
        <fullName evidence="1">Uncharacterized protein</fullName>
    </submittedName>
</protein>
<dbReference type="EMBL" id="LR797300">
    <property type="protein sequence ID" value="CAB4199667.1"/>
    <property type="molecule type" value="Genomic_DNA"/>
</dbReference>